<keyword evidence="1" id="KW-1133">Transmembrane helix</keyword>
<dbReference type="Pfam" id="PF00226">
    <property type="entry name" value="DnaJ"/>
    <property type="match status" value="1"/>
</dbReference>
<reference evidence="3 4" key="1">
    <citation type="submission" date="2024-01" db="EMBL/GenBank/DDBJ databases">
        <title>Genome assemblies of Stephania.</title>
        <authorList>
            <person name="Yang L."/>
        </authorList>
    </citation>
    <scope>NUCLEOTIDE SEQUENCE [LARGE SCALE GENOMIC DNA]</scope>
    <source>
        <strain evidence="3">QJT</strain>
        <tissue evidence="3">Leaf</tissue>
    </source>
</reference>
<comment type="caution">
    <text evidence="3">The sequence shown here is derived from an EMBL/GenBank/DDBJ whole genome shotgun (WGS) entry which is preliminary data.</text>
</comment>
<organism evidence="3 4">
    <name type="scientific">Stephania japonica</name>
    <dbReference type="NCBI Taxonomy" id="461633"/>
    <lineage>
        <taxon>Eukaryota</taxon>
        <taxon>Viridiplantae</taxon>
        <taxon>Streptophyta</taxon>
        <taxon>Embryophyta</taxon>
        <taxon>Tracheophyta</taxon>
        <taxon>Spermatophyta</taxon>
        <taxon>Magnoliopsida</taxon>
        <taxon>Ranunculales</taxon>
        <taxon>Menispermaceae</taxon>
        <taxon>Menispermoideae</taxon>
        <taxon>Cissampelideae</taxon>
        <taxon>Stephania</taxon>
    </lineage>
</organism>
<gene>
    <name evidence="3" type="ORF">Sjap_012129</name>
</gene>
<proteinExistence type="predicted"/>
<dbReference type="InterPro" id="IPR001623">
    <property type="entry name" value="DnaJ_domain"/>
</dbReference>
<evidence type="ECO:0000313" key="3">
    <source>
        <dbReference type="EMBL" id="KAK9122527.1"/>
    </source>
</evidence>
<dbReference type="PROSITE" id="PS50076">
    <property type="entry name" value="DNAJ_2"/>
    <property type="match status" value="1"/>
</dbReference>
<name>A0AAP0NWH0_9MAGN</name>
<keyword evidence="4" id="KW-1185">Reference proteome</keyword>
<dbReference type="PRINTS" id="PR00625">
    <property type="entry name" value="JDOMAIN"/>
</dbReference>
<dbReference type="PANTHER" id="PTHR24074">
    <property type="entry name" value="CO-CHAPERONE PROTEIN DJLA"/>
    <property type="match status" value="1"/>
</dbReference>
<evidence type="ECO:0000259" key="2">
    <source>
        <dbReference type="PROSITE" id="PS50076"/>
    </source>
</evidence>
<accession>A0AAP0NWH0</accession>
<feature type="transmembrane region" description="Helical" evidence="1">
    <location>
        <begin position="113"/>
        <end position="131"/>
    </location>
</feature>
<dbReference type="InterPro" id="IPR050817">
    <property type="entry name" value="DjlA_DnaK_co-chaperone"/>
</dbReference>
<keyword evidence="1" id="KW-0812">Transmembrane</keyword>
<dbReference type="AlphaFoldDB" id="A0AAP0NWH0"/>
<dbReference type="SMART" id="SM00271">
    <property type="entry name" value="DnaJ"/>
    <property type="match status" value="1"/>
</dbReference>
<evidence type="ECO:0000256" key="1">
    <source>
        <dbReference type="SAM" id="Phobius"/>
    </source>
</evidence>
<sequence length="165" mass="19151">MDHYKVLGLTKNASKSEIKDAFRKLALKFHPDRHCQSPKPIRDDAARQFKHISEAYHLLTDDRKRAEYNLRSTPRRPTHGQTQTHYYSHRHSRADSKLGLDFDVAIKFLTTRAFLLNLAFACFLFGGAVVVERSADALWKMQNSGKSFEETMEAMDNHRKQKEKS</sequence>
<dbReference type="SUPFAM" id="SSF46565">
    <property type="entry name" value="Chaperone J-domain"/>
    <property type="match status" value="1"/>
</dbReference>
<dbReference type="Proteomes" id="UP001417504">
    <property type="component" value="Unassembled WGS sequence"/>
</dbReference>
<evidence type="ECO:0000313" key="4">
    <source>
        <dbReference type="Proteomes" id="UP001417504"/>
    </source>
</evidence>
<dbReference type="CDD" id="cd06257">
    <property type="entry name" value="DnaJ"/>
    <property type="match status" value="1"/>
</dbReference>
<dbReference type="InterPro" id="IPR036869">
    <property type="entry name" value="J_dom_sf"/>
</dbReference>
<keyword evidence="1" id="KW-0472">Membrane</keyword>
<dbReference type="Gene3D" id="1.10.287.110">
    <property type="entry name" value="DnaJ domain"/>
    <property type="match status" value="1"/>
</dbReference>
<feature type="domain" description="J" evidence="2">
    <location>
        <begin position="2"/>
        <end position="72"/>
    </location>
</feature>
<dbReference type="EMBL" id="JBBNAE010000005">
    <property type="protein sequence ID" value="KAK9122527.1"/>
    <property type="molecule type" value="Genomic_DNA"/>
</dbReference>
<protein>
    <recommendedName>
        <fullName evidence="2">J domain-containing protein</fullName>
    </recommendedName>
</protein>